<proteinExistence type="predicted"/>
<evidence type="ECO:0000256" key="5">
    <source>
        <dbReference type="ARBA" id="ARBA00023136"/>
    </source>
</evidence>
<keyword evidence="3 6" id="KW-0812">Transmembrane</keyword>
<feature type="transmembrane region" description="Helical" evidence="6">
    <location>
        <begin position="191"/>
        <end position="214"/>
    </location>
</feature>
<dbReference type="InterPro" id="IPR003841">
    <property type="entry name" value="Na/Pi_transpt"/>
</dbReference>
<keyword evidence="9" id="KW-1185">Reference proteome</keyword>
<dbReference type="EMBL" id="CDGJ01000132">
    <property type="protein sequence ID" value="CEJ09433.1"/>
    <property type="molecule type" value="Genomic_DNA"/>
</dbReference>
<feature type="transmembrane region" description="Helical" evidence="6">
    <location>
        <begin position="85"/>
        <end position="106"/>
    </location>
</feature>
<comment type="subcellular location">
    <subcellularLocation>
        <location evidence="1">Cell membrane</location>
        <topology evidence="1">Multi-pass membrane protein</topology>
    </subcellularLocation>
</comment>
<evidence type="ECO:0000313" key="9">
    <source>
        <dbReference type="Proteomes" id="UP001071230"/>
    </source>
</evidence>
<dbReference type="NCBIfam" id="NF037997">
    <property type="entry name" value="Na_Pi_symport"/>
    <property type="match status" value="1"/>
</dbReference>
<dbReference type="Proteomes" id="UP001071230">
    <property type="component" value="Unassembled WGS sequence"/>
</dbReference>
<feature type="transmembrane region" description="Helical" evidence="6">
    <location>
        <begin position="265"/>
        <end position="286"/>
    </location>
</feature>
<feature type="transmembrane region" description="Helical" evidence="6">
    <location>
        <begin position="159"/>
        <end position="185"/>
    </location>
</feature>
<dbReference type="PANTHER" id="PTHR10010:SF46">
    <property type="entry name" value="SODIUM-DEPENDENT PHOSPHATE TRANSPORT PROTEIN 2B"/>
    <property type="match status" value="1"/>
</dbReference>
<dbReference type="Gene3D" id="1.20.58.220">
    <property type="entry name" value="Phosphate transport system protein phou homolog 2, domain 2"/>
    <property type="match status" value="1"/>
</dbReference>
<evidence type="ECO:0000256" key="3">
    <source>
        <dbReference type="ARBA" id="ARBA00022692"/>
    </source>
</evidence>
<dbReference type="KEGG" id="aacx:DEACI_1305"/>
<protein>
    <submittedName>
        <fullName evidence="8">Na+/Pi-cotransporter protein</fullName>
    </submittedName>
    <submittedName>
        <fullName evidence="7">Sodium-dependent phosphate transport protein</fullName>
    </submittedName>
</protein>
<name>A0A8S0WF42_9FIRM</name>
<evidence type="ECO:0000313" key="8">
    <source>
        <dbReference type="EMBL" id="CEJ09433.1"/>
    </source>
</evidence>
<keyword evidence="2" id="KW-1003">Cell membrane</keyword>
<gene>
    <name evidence="7" type="ORF">DEACI_1305</name>
    <name evidence="8" type="ORF">DEACI_3917</name>
</gene>
<dbReference type="PANTHER" id="PTHR10010">
    <property type="entry name" value="SOLUTE CARRIER FAMILY 34 SODIUM PHOSPHATE , MEMBER 2-RELATED"/>
    <property type="match status" value="1"/>
</dbReference>
<reference evidence="7" key="2">
    <citation type="submission" date="2020-01" db="EMBL/GenBank/DDBJ databases">
        <authorList>
            <person name="Hornung B."/>
        </authorList>
    </citation>
    <scope>NUCLEOTIDE SEQUENCE</scope>
    <source>
        <strain evidence="7">PacBioINE</strain>
    </source>
</reference>
<evidence type="ECO:0000313" key="7">
    <source>
        <dbReference type="EMBL" id="CAA7600652.1"/>
    </source>
</evidence>
<evidence type="ECO:0000256" key="1">
    <source>
        <dbReference type="ARBA" id="ARBA00004651"/>
    </source>
</evidence>
<dbReference type="Pfam" id="PF02690">
    <property type="entry name" value="Na_Pi_cotrans"/>
    <property type="match status" value="2"/>
</dbReference>
<accession>A0A8S0WF42</accession>
<dbReference type="SUPFAM" id="SSF109755">
    <property type="entry name" value="PhoU-like"/>
    <property type="match status" value="1"/>
</dbReference>
<dbReference type="EMBL" id="LR746496">
    <property type="protein sequence ID" value="CAA7600652.1"/>
    <property type="molecule type" value="Genomic_DNA"/>
</dbReference>
<feature type="transmembrane region" description="Helical" evidence="6">
    <location>
        <begin position="226"/>
        <end position="245"/>
    </location>
</feature>
<dbReference type="GO" id="GO:0005436">
    <property type="term" value="F:sodium:phosphate symporter activity"/>
    <property type="evidence" value="ECO:0007669"/>
    <property type="project" value="InterPro"/>
</dbReference>
<evidence type="ECO:0000256" key="4">
    <source>
        <dbReference type="ARBA" id="ARBA00022989"/>
    </source>
</evidence>
<sequence length="529" mass="58312">MFMYGVESTSEGLQKFAAHRLQAILTSMTKRTLLAALFGMVMTVAFQSSAATTVLVVEFVNSGLMNLTQALGIVLGSAVGTSLTIQLIAFQMLDVALGAIFLGFLLHRIGQGAWKHLGQALIGFGIIFVGRSDMAGASAPLKNIPELYSFLSGLGHSPILGILVGLALTVVIQNSTAVFAIMMSLAGQHLLGLAAVVPLVLGTHIGGTVTTLLSSFTARKTDAKRAAWANTGYKVVAAALVYPFLPQMAKLVQWSTGNLERQVANAHLFFALFMVVVFLPFNSLIARGLKRLLPGRVQPEPLLKLKYIDESSLEVPAVALTQTLQEIWSLGRMIWEQMMLQVPRGVLEVGEESLRRILETEKKVDWYHHHISRFLIALSKKQLTDEQMEENINAQFILKELEYVGDELDYAAVVIQKVRAQNMDLTQGDREVLRELYHKISRNFSSALDAMERGDEELAAGVIRQHPEIVRLQRSLSFTALAEVPCAETTAEDIRREEKMRYAKVDLMNHLYSVDEHVVNIAQVVMGIA</sequence>
<dbReference type="GO" id="GO:0005886">
    <property type="term" value="C:plasma membrane"/>
    <property type="evidence" value="ECO:0007669"/>
    <property type="project" value="UniProtKB-SubCell"/>
</dbReference>
<dbReference type="AlphaFoldDB" id="A0A8S0WF42"/>
<keyword evidence="5 6" id="KW-0472">Membrane</keyword>
<feature type="transmembrane region" description="Helical" evidence="6">
    <location>
        <begin position="33"/>
        <end position="57"/>
    </location>
</feature>
<reference evidence="8" key="1">
    <citation type="submission" date="2014-11" db="EMBL/GenBank/DDBJ databases">
        <authorList>
            <person name="Hornung B.V."/>
        </authorList>
    </citation>
    <scope>NUCLEOTIDE SEQUENCE</scope>
    <source>
        <strain evidence="8">INE</strain>
    </source>
</reference>
<evidence type="ECO:0000256" key="6">
    <source>
        <dbReference type="SAM" id="Phobius"/>
    </source>
</evidence>
<dbReference type="Proteomes" id="UP000836597">
    <property type="component" value="Chromosome"/>
</dbReference>
<dbReference type="GO" id="GO:0044341">
    <property type="term" value="P:sodium-dependent phosphate transport"/>
    <property type="evidence" value="ECO:0007669"/>
    <property type="project" value="InterPro"/>
</dbReference>
<keyword evidence="4 6" id="KW-1133">Transmembrane helix</keyword>
<evidence type="ECO:0000256" key="2">
    <source>
        <dbReference type="ARBA" id="ARBA00022475"/>
    </source>
</evidence>
<organism evidence="7">
    <name type="scientific">Acididesulfobacillus acetoxydans</name>
    <dbReference type="NCBI Taxonomy" id="1561005"/>
    <lineage>
        <taxon>Bacteria</taxon>
        <taxon>Bacillati</taxon>
        <taxon>Bacillota</taxon>
        <taxon>Clostridia</taxon>
        <taxon>Eubacteriales</taxon>
        <taxon>Peptococcaceae</taxon>
        <taxon>Acididesulfobacillus</taxon>
    </lineage>
</organism>
<dbReference type="InterPro" id="IPR038078">
    <property type="entry name" value="PhoU-like_sf"/>
</dbReference>